<dbReference type="InterPro" id="IPR023614">
    <property type="entry name" value="Porin_dom_sf"/>
</dbReference>
<evidence type="ECO:0000313" key="3">
    <source>
        <dbReference type="EMBL" id="MTT75549.1"/>
    </source>
</evidence>
<evidence type="ECO:0000256" key="1">
    <source>
        <dbReference type="SAM" id="SignalP"/>
    </source>
</evidence>
<reference evidence="5 6" key="1">
    <citation type="journal article" date="2019" name="Nat. Med.">
        <title>A library of human gut bacterial isolates paired with longitudinal multiomics data enables mechanistic microbiome research.</title>
        <authorList>
            <person name="Poyet M."/>
            <person name="Groussin M."/>
            <person name="Gibbons S.M."/>
            <person name="Avila-Pacheco J."/>
            <person name="Jiang X."/>
            <person name="Kearney S.M."/>
            <person name="Perrotta A.R."/>
            <person name="Berdy B."/>
            <person name="Zhao S."/>
            <person name="Lieberman T.D."/>
            <person name="Swanson P.K."/>
            <person name="Smith M."/>
            <person name="Roesemann S."/>
            <person name="Alexander J.E."/>
            <person name="Rich S.A."/>
            <person name="Livny J."/>
            <person name="Vlamakis H."/>
            <person name="Clish C."/>
            <person name="Bullock K."/>
            <person name="Deik A."/>
            <person name="Scott J."/>
            <person name="Pierce K.A."/>
            <person name="Xavier R.J."/>
            <person name="Alm E.J."/>
        </authorList>
    </citation>
    <scope>NUCLEOTIDE SEQUENCE [LARGE SCALE GENOMIC DNA]</scope>
    <source>
        <strain evidence="3 6">BIOML-A13</strain>
        <strain evidence="4 5">BIOML-A3</strain>
    </source>
</reference>
<feature type="domain" description="SLH" evidence="2">
    <location>
        <begin position="21"/>
        <end position="84"/>
    </location>
</feature>
<keyword evidence="1" id="KW-0732">Signal</keyword>
<keyword evidence="5" id="KW-1185">Reference proteome</keyword>
<organism evidence="3 6">
    <name type="scientific">Phascolarctobacterium faecium</name>
    <dbReference type="NCBI Taxonomy" id="33025"/>
    <lineage>
        <taxon>Bacteria</taxon>
        <taxon>Bacillati</taxon>
        <taxon>Bacillota</taxon>
        <taxon>Negativicutes</taxon>
        <taxon>Acidaminococcales</taxon>
        <taxon>Acidaminococcaceae</taxon>
        <taxon>Phascolarctobacterium</taxon>
    </lineage>
</organism>
<dbReference type="Gene3D" id="2.40.160.10">
    <property type="entry name" value="Porin"/>
    <property type="match status" value="1"/>
</dbReference>
<feature type="signal peptide" evidence="1">
    <location>
        <begin position="1"/>
        <end position="21"/>
    </location>
</feature>
<dbReference type="Proteomes" id="UP000484547">
    <property type="component" value="Unassembled WGS sequence"/>
</dbReference>
<dbReference type="PROSITE" id="PS51272">
    <property type="entry name" value="SLH"/>
    <property type="match status" value="1"/>
</dbReference>
<dbReference type="OrthoDB" id="5845122at2"/>
<dbReference type="RefSeq" id="WP_155163766.1">
    <property type="nucleotide sequence ID" value="NZ_WNBG01000002.1"/>
</dbReference>
<dbReference type="AlphaFoldDB" id="A0A7X2XF24"/>
<dbReference type="Proteomes" id="UP000443070">
    <property type="component" value="Unassembled WGS sequence"/>
</dbReference>
<evidence type="ECO:0000313" key="6">
    <source>
        <dbReference type="Proteomes" id="UP000484547"/>
    </source>
</evidence>
<gene>
    <name evidence="3" type="ORF">GMD11_04575</name>
    <name evidence="4" type="ORF">GMD18_04220</name>
</gene>
<accession>A0A7X2XF24</accession>
<dbReference type="EMBL" id="WNBM01000002">
    <property type="protein sequence ID" value="MTT75549.1"/>
    <property type="molecule type" value="Genomic_DNA"/>
</dbReference>
<protein>
    <recommendedName>
        <fullName evidence="2">SLH domain-containing protein</fullName>
    </recommendedName>
</protein>
<dbReference type="InterPro" id="IPR051465">
    <property type="entry name" value="Cell_Envelope_Struct_Comp"/>
</dbReference>
<comment type="caution">
    <text evidence="3">The sequence shown here is derived from an EMBL/GenBank/DDBJ whole genome shotgun (WGS) entry which is preliminary data.</text>
</comment>
<evidence type="ECO:0000259" key="2">
    <source>
        <dbReference type="PROSITE" id="PS51272"/>
    </source>
</evidence>
<sequence>MNKSVFLGMAMALGVTASAYAANPFSDVPANSWAYDAVNKLAAEGIIDGYPNGTFGGDRLMTRYEMAQIVAKAMAKGANVDRLAAEFADELDSLGVRVAGLEKKSDNVKITGEIRARYVDQKAKANQGSKYDSDLRSRLWLNGQINDDWTYTAMIQNIQDFSNDQGDEGTDFKRAYVNGRVGGVGLQAGRIDAFLADGNIMDAQADGLVATYGDRIKVKAYIGKASDDTDFDVNNVIATKTIANRYYGGEVSGNLGDSLNLAAGYVKFQDVMGRDSGKDDGIWHVGAAYNFNNDLTLSGMYLNSNWDGERNSDDDGWTVGLNYKGAQASDAGSYGIFARYYDQGEGTYWEHTTDANTFWNTGFKGYAVGANYAVAKNIVATLAYYDTKAKTVTSEGSSLKDKRLWTDVTFTF</sequence>
<dbReference type="PANTHER" id="PTHR43308">
    <property type="entry name" value="OUTER MEMBRANE PROTEIN ALPHA-RELATED"/>
    <property type="match status" value="1"/>
</dbReference>
<name>A0A7X2XF24_9FIRM</name>
<dbReference type="PANTHER" id="PTHR43308:SF1">
    <property type="entry name" value="OUTER MEMBRANE PROTEIN ALPHA"/>
    <property type="match status" value="1"/>
</dbReference>
<dbReference type="SUPFAM" id="SSF56935">
    <property type="entry name" value="Porins"/>
    <property type="match status" value="1"/>
</dbReference>
<feature type="chain" id="PRO_5031563183" description="SLH domain-containing protein" evidence="1">
    <location>
        <begin position="22"/>
        <end position="412"/>
    </location>
</feature>
<evidence type="ECO:0000313" key="5">
    <source>
        <dbReference type="Proteomes" id="UP000443070"/>
    </source>
</evidence>
<proteinExistence type="predicted"/>
<dbReference type="Pfam" id="PF00395">
    <property type="entry name" value="SLH"/>
    <property type="match status" value="1"/>
</dbReference>
<dbReference type="EMBL" id="WNBW01000002">
    <property type="protein sequence ID" value="MTU03611.1"/>
    <property type="molecule type" value="Genomic_DNA"/>
</dbReference>
<evidence type="ECO:0000313" key="4">
    <source>
        <dbReference type="EMBL" id="MTU03611.1"/>
    </source>
</evidence>
<dbReference type="InterPro" id="IPR001119">
    <property type="entry name" value="SLH_dom"/>
</dbReference>